<evidence type="ECO:0000313" key="5">
    <source>
        <dbReference type="EMBL" id="AXA22815.1"/>
    </source>
</evidence>
<dbReference type="SUPFAM" id="SSF56399">
    <property type="entry name" value="ADP-ribosylation"/>
    <property type="match status" value="1"/>
</dbReference>
<evidence type="ECO:0000259" key="4">
    <source>
        <dbReference type="Pfam" id="PF20178"/>
    </source>
</evidence>
<dbReference type="EMBL" id="CP030750">
    <property type="protein sequence ID" value="AXA22815.1"/>
    <property type="molecule type" value="Genomic_DNA"/>
</dbReference>
<proteinExistence type="predicted"/>
<evidence type="ECO:0000313" key="6">
    <source>
        <dbReference type="Proteomes" id="UP000251617"/>
    </source>
</evidence>
<dbReference type="Pfam" id="PF03496">
    <property type="entry name" value="ADPrib_exo_Tox"/>
    <property type="match status" value="1"/>
</dbReference>
<keyword evidence="1" id="KW-0175">Coiled coil</keyword>
<dbReference type="InterPro" id="IPR046673">
    <property type="entry name" value="ToxA_N"/>
</dbReference>
<reference evidence="5 6" key="1">
    <citation type="submission" date="2018-06" db="EMBL/GenBank/DDBJ databases">
        <title>The genome of Pseudomonas putida NX-1, a lignin degrader.</title>
        <authorList>
            <person name="Xu Z."/>
        </authorList>
    </citation>
    <scope>NUCLEOTIDE SEQUENCE [LARGE SCALE GENOMIC DNA]</scope>
    <source>
        <strain evidence="5 6">NX-1</strain>
    </source>
</reference>
<evidence type="ECO:0000256" key="2">
    <source>
        <dbReference type="SAM" id="MobiDB-lite"/>
    </source>
</evidence>
<feature type="region of interest" description="Disordered" evidence="2">
    <location>
        <begin position="1264"/>
        <end position="1283"/>
    </location>
</feature>
<dbReference type="GO" id="GO:0005576">
    <property type="term" value="C:extracellular region"/>
    <property type="evidence" value="ECO:0007669"/>
    <property type="project" value="InterPro"/>
</dbReference>
<evidence type="ECO:0000259" key="3">
    <source>
        <dbReference type="Pfam" id="PF03496"/>
    </source>
</evidence>
<dbReference type="Pfam" id="PF20178">
    <property type="entry name" value="ToxA_N"/>
    <property type="match status" value="2"/>
</dbReference>
<feature type="domain" description="ADP ribosyltransferase" evidence="3">
    <location>
        <begin position="1376"/>
        <end position="1534"/>
    </location>
</feature>
<accession>A0AAD0L4K9</accession>
<evidence type="ECO:0000256" key="1">
    <source>
        <dbReference type="SAM" id="Coils"/>
    </source>
</evidence>
<feature type="domain" description="Dermonecrotic toxin N-terminal" evidence="4">
    <location>
        <begin position="693"/>
        <end position="939"/>
    </location>
</feature>
<protein>
    <submittedName>
        <fullName evidence="5">Uncharacterized protein</fullName>
    </submittedName>
</protein>
<sequence>MPPSQSRTTRTASEELMTLNLSSTTLQALSTLRTRIDQRLEEHPSLERMGLVNLDQALTDAEAASIKLTIRSTLHAYWESLEKTAMTRRQCHIEDIEATLRQLLDVQIAAGRIHPIYATCLPASLDQNDLTISTLSLKLEASRTATLHGCLMFNLDSGPTLVWLAGRQWAAFATRDLAIAALTALVNQPVARASITDTLPRTQRLAMTQASSVQTFEQRHWVIRPAPRKAFAELHRQLRSLQLHDIKHALQAGLAPGESRSGRVEDALRLPLALGPGSALDATLGEALKTPPKAPDWLRYAPEDQANQCLKALQEYDHARAAMLSALGGCDSIESFAATSLRSSIANDLGLDLDPEQIMLVTKRTLPETAAPYEIRRSLVHLALQGLHDGDDQPASEFITATRFEQQDRPLPEAYATLTPAYVCKLIETLALHGKFAPAQRAAHKQDSSRSLMNAALLQQIAAQAWCARLQGQIKPEDQQTLATFAAGSGTGYDRLSSANLLLADQYLLSDALLVRQEDAEGALQRLLLCCPHHPHKPVLGFDSERQLLVEVVGWFAEADTQAYLLQNVIAQQRTSFAALITQIANKPFPQTQQQPASTETQVWDTWYLDIYGQSQQIPTPEKLYEQFLTLVRFTGQEGVKALTQNRIEVAEANTAARAPAWLLAASASQRGQLTRLEDQIQAAEQQYAKAKHAQLPDFEAYVHAQAQDKLKQLLGNNDDSIDPDSVIIKSPRETLTYTQLLRNGYDDSLGLFTATADTTATLEGPDGVDLSALTPQSVTGSVRGQWVSDRYVSLIEETLLSPLHTGYAWRRRQSVLIVQLQMQLAALRSLLQGHLDADQYAWVLAGIQSMHQTADTQRKRHAFYRLVVRIDNEFLADEPAIGKLFNALYRIMDKTPPYREEIIHGCYLLKSPEGQPSQTLLYTPAAADGIDFRPFSSFVQSLATPGMIDYYKDRSRRQAGQLLAFLFKDLREGGASPVPSVPEAPTDDLRILCYDDGLRQRIVDVRDVTKGRADMIASIVWNTLETVAQIVTLPFPPAAFTVGAALALRDYVGALSAFINRDAGTASLYLLSSLLNGAGAYGDLAHGMKGFGSLLRNAERLPSQPRRWADTKTAVLGLTERELKPVELKGQSVLLGPRSTQGLARIARRNAGGELIDTGRYARQDKLGDWTPVEHAENAVVQPAPDKHAVAISLEGGTPASGTHAQGITLVNGRLYVQIDDHVFQVQFDAHTAQWSIIDPDNPFAFFGRQPLARQADGTWKRVDSRGLRGGNPGDNNLVPPPETVTPPVASGDNVVSLPSARSSFWDIHMKEDAAQSELLSNQAQARHRALLDDTDIARLEDGEDAHMDELDFECLRTDEGITYTYKENEDYVNRLIGNYTDESSQINSYLRRGVHEFPFCDSDTFVDKLVDSLETLPKSNTVALYRGGNGTRSTSGAHFRSGKLKKGDVLVNSDLTSFTENPYVIRAFASDELSSPDIVKGTFDDTSVVFEIPAGQYQSGVPIAPLSWTKTEAETLFPPGCRFEIEDIGEVVGDDFRFVNVKLKEIPSTAPVVHPVYDLRTGNPFKRDEYAAMLKNDALVERFFPAADWTPPSPSST</sequence>
<dbReference type="Proteomes" id="UP000251617">
    <property type="component" value="Chromosome"/>
</dbReference>
<name>A0AAD0L4K9_PSEPU</name>
<dbReference type="InterPro" id="IPR003540">
    <property type="entry name" value="ADP-ribosyltransferase"/>
</dbReference>
<organism evidence="5 6">
    <name type="scientific">Pseudomonas putida</name>
    <name type="common">Arthrobacter siderocapsulatus</name>
    <dbReference type="NCBI Taxonomy" id="303"/>
    <lineage>
        <taxon>Bacteria</taxon>
        <taxon>Pseudomonadati</taxon>
        <taxon>Pseudomonadota</taxon>
        <taxon>Gammaproteobacteria</taxon>
        <taxon>Pseudomonadales</taxon>
        <taxon>Pseudomonadaceae</taxon>
        <taxon>Pseudomonas</taxon>
    </lineage>
</organism>
<dbReference type="Gene3D" id="3.90.176.10">
    <property type="entry name" value="Toxin ADP-ribosyltransferase, Chain A, domain 1"/>
    <property type="match status" value="1"/>
</dbReference>
<gene>
    <name evidence="5" type="ORF">C1S65_01245</name>
</gene>
<feature type="domain" description="Dermonecrotic toxin N-terminal" evidence="4">
    <location>
        <begin position="329"/>
        <end position="567"/>
    </location>
</feature>
<dbReference type="PROSITE" id="PS51996">
    <property type="entry name" value="TR_MART"/>
    <property type="match status" value="1"/>
</dbReference>
<feature type="coiled-coil region" evidence="1">
    <location>
        <begin position="667"/>
        <end position="694"/>
    </location>
</feature>